<dbReference type="Gene3D" id="3.40.50.300">
    <property type="entry name" value="P-loop containing nucleotide triphosphate hydrolases"/>
    <property type="match status" value="1"/>
</dbReference>
<dbReference type="InterPro" id="IPR015349">
    <property type="entry name" value="OCT_dom"/>
</dbReference>
<sequence>MFVDQVKINLKAGDGGNGIVAYRREKYVPMGGPAGGDGGKGASVVFEVDEGLRTLLDFRFQRMFKAEKGENGQSSNMHGRGAKDLILKVPPGTIVKNAETEEVIADLVMHGQQAVVAKGGRGGRGNSRFASASNPAPEFSENGEPGEELEVVLELKLMADVGLVGFPSVGKSTLLSIVSKAKPKIGAYHFTTIKPNLGVVQTKDNRSFVMADLPGLIEGASEGVGLGHQFLRHVERTRVIIHIIDMGRTDGRDPYEDYVTINKELKQYNEKLAKRPQIVVANKMDMFGADDNLELFKEEVGHDIEIIELSAATYQNIDTLLYRVADLLDATKDIDYDLQEEETGVHRVMYKHEKSADHFEITRDDDGAYVVSGNSIERMFKMTDFTRDAAVRRFARQMRTMGIDDALRARGAKNGDIVRILRGEFEFVE</sequence>
<comment type="similarity">
    <text evidence="2 9">Belongs to the TRAFAC class OBG-HflX-like GTPase superfamily. OBG GTPase family.</text>
</comment>
<dbReference type="NCBIfam" id="NF008954">
    <property type="entry name" value="PRK12296.1"/>
    <property type="match status" value="1"/>
</dbReference>
<dbReference type="FunFam" id="3.40.50.300:FF:000515">
    <property type="entry name" value="GTPase Obg"/>
    <property type="match status" value="1"/>
</dbReference>
<evidence type="ECO:0000256" key="4">
    <source>
        <dbReference type="ARBA" id="ARBA00022723"/>
    </source>
</evidence>
<dbReference type="RefSeq" id="WP_133442642.1">
    <property type="nucleotide sequence ID" value="NZ_SCWB01000001.1"/>
</dbReference>
<dbReference type="Pfam" id="PF01018">
    <property type="entry name" value="GTP1_OBG"/>
    <property type="match status" value="1"/>
</dbReference>
<feature type="binding site" evidence="9">
    <location>
        <begin position="310"/>
        <end position="312"/>
    </location>
    <ligand>
        <name>GTP</name>
        <dbReference type="ChEBI" id="CHEBI:37565"/>
    </ligand>
</feature>
<dbReference type="SUPFAM" id="SSF102741">
    <property type="entry name" value="Obg GTP-binding protein C-terminal domain"/>
    <property type="match status" value="1"/>
</dbReference>
<feature type="binding site" evidence="9">
    <location>
        <begin position="282"/>
        <end position="285"/>
    </location>
    <ligand>
        <name>GTP</name>
        <dbReference type="ChEBI" id="CHEBI:37565"/>
    </ligand>
</feature>
<dbReference type="GO" id="GO:0005525">
    <property type="term" value="F:GTP binding"/>
    <property type="evidence" value="ECO:0007669"/>
    <property type="project" value="UniProtKB-UniRule"/>
</dbReference>
<dbReference type="GO" id="GO:0000287">
    <property type="term" value="F:magnesium ion binding"/>
    <property type="evidence" value="ECO:0007669"/>
    <property type="project" value="InterPro"/>
</dbReference>
<organism evidence="14 15">
    <name type="scientific">Macrococcus lamae</name>
    <dbReference type="NCBI Taxonomy" id="198484"/>
    <lineage>
        <taxon>Bacteria</taxon>
        <taxon>Bacillati</taxon>
        <taxon>Bacillota</taxon>
        <taxon>Bacilli</taxon>
        <taxon>Bacillales</taxon>
        <taxon>Staphylococcaceae</taxon>
        <taxon>Macrococcus</taxon>
    </lineage>
</organism>
<dbReference type="AlphaFoldDB" id="A0A4R6BXU2"/>
<feature type="binding site" evidence="9">
    <location>
        <begin position="190"/>
        <end position="194"/>
    </location>
    <ligand>
        <name>GTP</name>
        <dbReference type="ChEBI" id="CHEBI:37565"/>
    </ligand>
</feature>
<evidence type="ECO:0000256" key="10">
    <source>
        <dbReference type="SAM" id="MobiDB-lite"/>
    </source>
</evidence>
<keyword evidence="6 9" id="KW-0378">Hydrolase</keyword>
<dbReference type="GO" id="GO:0003924">
    <property type="term" value="F:GTPase activity"/>
    <property type="evidence" value="ECO:0007669"/>
    <property type="project" value="UniProtKB-UniRule"/>
</dbReference>
<comment type="caution">
    <text evidence="14">The sequence shown here is derived from an EMBL/GenBank/DDBJ whole genome shotgun (WGS) entry which is preliminary data.</text>
</comment>
<dbReference type="InterPro" id="IPR006169">
    <property type="entry name" value="GTP1_OBG_dom"/>
</dbReference>
<dbReference type="PRINTS" id="PR00326">
    <property type="entry name" value="GTP1OBG"/>
</dbReference>
<dbReference type="InterPro" id="IPR036346">
    <property type="entry name" value="GTP-bd_prot_GTP1/OBG_C_sf"/>
</dbReference>
<dbReference type="InterPro" id="IPR006073">
    <property type="entry name" value="GTP-bd"/>
</dbReference>
<comment type="function">
    <text evidence="9">An essential GTPase which binds GTP, GDP and possibly (p)ppGpp with moderate affinity, with high nucleotide exchange rates and a fairly low GTP hydrolysis rate. Plays a role in control of the cell cycle, stress response, ribosome biogenesis and in those bacteria that undergo differentiation, in morphogenesis control.</text>
</comment>
<comment type="subcellular location">
    <subcellularLocation>
        <location evidence="9">Cytoplasm</location>
    </subcellularLocation>
</comment>
<dbReference type="Gene3D" id="3.30.300.350">
    <property type="entry name" value="GTP-binding protein OBG, C-terminal domain"/>
    <property type="match status" value="1"/>
</dbReference>
<keyword evidence="7 9" id="KW-0460">Magnesium</keyword>
<feature type="domain" description="OCT" evidence="12">
    <location>
        <begin position="351"/>
        <end position="429"/>
    </location>
</feature>
<dbReference type="NCBIfam" id="TIGR00231">
    <property type="entry name" value="small_GTP"/>
    <property type="match status" value="1"/>
</dbReference>
<dbReference type="PANTHER" id="PTHR11702">
    <property type="entry name" value="DEVELOPMENTALLY REGULATED GTP-BINDING PROTEIN-RELATED"/>
    <property type="match status" value="1"/>
</dbReference>
<dbReference type="PROSITE" id="PS51710">
    <property type="entry name" value="G_OBG"/>
    <property type="match status" value="1"/>
</dbReference>
<keyword evidence="5 9" id="KW-0547">Nucleotide-binding</keyword>
<dbReference type="NCBIfam" id="TIGR03595">
    <property type="entry name" value="Obg_CgtA_exten"/>
    <property type="match status" value="1"/>
</dbReference>
<accession>A0A4R6BXU2</accession>
<dbReference type="Gene3D" id="2.70.210.12">
    <property type="entry name" value="GTP1/OBG domain"/>
    <property type="match status" value="1"/>
</dbReference>
<dbReference type="FunFam" id="2.70.210.12:FF:000001">
    <property type="entry name" value="GTPase Obg"/>
    <property type="match status" value="1"/>
</dbReference>
<dbReference type="PROSITE" id="PS51883">
    <property type="entry name" value="OBG"/>
    <property type="match status" value="1"/>
</dbReference>
<keyword evidence="4 9" id="KW-0479">Metal-binding</keyword>
<dbReference type="InterPro" id="IPR014100">
    <property type="entry name" value="GTP-bd_Obg/CgtA"/>
</dbReference>
<dbReference type="HAMAP" id="MF_01454">
    <property type="entry name" value="GTPase_Obg"/>
    <property type="match status" value="1"/>
</dbReference>
<dbReference type="NCBIfam" id="NF008955">
    <property type="entry name" value="PRK12297.1"/>
    <property type="match status" value="1"/>
</dbReference>
<evidence type="ECO:0000256" key="5">
    <source>
        <dbReference type="ARBA" id="ARBA00022741"/>
    </source>
</evidence>
<gene>
    <name evidence="14" type="primary">obgE</name>
    <name evidence="9" type="synonym">obg</name>
    <name evidence="14" type="ORF">ERX29_00095</name>
</gene>
<dbReference type="OrthoDB" id="9807318at2"/>
<evidence type="ECO:0000256" key="9">
    <source>
        <dbReference type="HAMAP-Rule" id="MF_01454"/>
    </source>
</evidence>
<dbReference type="InterPro" id="IPR045086">
    <property type="entry name" value="OBG_GTPase"/>
</dbReference>
<evidence type="ECO:0000256" key="8">
    <source>
        <dbReference type="ARBA" id="ARBA00023134"/>
    </source>
</evidence>
<keyword evidence="8 9" id="KW-0342">GTP-binding</keyword>
<evidence type="ECO:0000259" key="13">
    <source>
        <dbReference type="PROSITE" id="PS51883"/>
    </source>
</evidence>
<dbReference type="CDD" id="cd01898">
    <property type="entry name" value="Obg"/>
    <property type="match status" value="1"/>
</dbReference>
<dbReference type="Proteomes" id="UP000294802">
    <property type="component" value="Unassembled WGS sequence"/>
</dbReference>
<evidence type="ECO:0000313" key="14">
    <source>
        <dbReference type="EMBL" id="TDM13040.1"/>
    </source>
</evidence>
<dbReference type="SUPFAM" id="SSF52540">
    <property type="entry name" value="P-loop containing nucleoside triphosphate hydrolases"/>
    <property type="match status" value="1"/>
</dbReference>
<dbReference type="NCBIfam" id="TIGR02729">
    <property type="entry name" value="Obg_CgtA"/>
    <property type="match status" value="1"/>
</dbReference>
<dbReference type="EC" id="3.6.5.-" evidence="9"/>
<comment type="subunit">
    <text evidence="9">Monomer.</text>
</comment>
<keyword evidence="15" id="KW-1185">Reference proteome</keyword>
<feature type="region of interest" description="Disordered" evidence="10">
    <location>
        <begin position="119"/>
        <end position="145"/>
    </location>
</feature>
<dbReference type="NCBIfam" id="NF008956">
    <property type="entry name" value="PRK12299.1"/>
    <property type="match status" value="1"/>
</dbReference>
<dbReference type="EMBL" id="SCWB01000001">
    <property type="protein sequence ID" value="TDM13040.1"/>
    <property type="molecule type" value="Genomic_DNA"/>
</dbReference>
<keyword evidence="3 9" id="KW-0963">Cytoplasm</keyword>
<proteinExistence type="inferred from homology"/>
<dbReference type="Pfam" id="PF01926">
    <property type="entry name" value="MMR_HSR1"/>
    <property type="match status" value="1"/>
</dbReference>
<feature type="binding site" evidence="9">
    <location>
        <begin position="212"/>
        <end position="215"/>
    </location>
    <ligand>
        <name>GTP</name>
        <dbReference type="ChEBI" id="CHEBI:37565"/>
    </ligand>
</feature>
<dbReference type="PROSITE" id="PS51881">
    <property type="entry name" value="OCT"/>
    <property type="match status" value="1"/>
</dbReference>
<dbReference type="PANTHER" id="PTHR11702:SF31">
    <property type="entry name" value="MITOCHONDRIAL RIBOSOME-ASSOCIATED GTPASE 2"/>
    <property type="match status" value="1"/>
</dbReference>
<name>A0A4R6BXU2_9STAP</name>
<evidence type="ECO:0000256" key="1">
    <source>
        <dbReference type="ARBA" id="ARBA00001946"/>
    </source>
</evidence>
<feature type="domain" description="Obg" evidence="13">
    <location>
        <begin position="1"/>
        <end position="158"/>
    </location>
</feature>
<feature type="binding site" evidence="9">
    <location>
        <position position="172"/>
    </location>
    <ligand>
        <name>Mg(2+)</name>
        <dbReference type="ChEBI" id="CHEBI:18420"/>
    </ligand>
</feature>
<evidence type="ECO:0000259" key="11">
    <source>
        <dbReference type="PROSITE" id="PS51710"/>
    </source>
</evidence>
<dbReference type="Pfam" id="PF09269">
    <property type="entry name" value="DUF1967"/>
    <property type="match status" value="1"/>
</dbReference>
<dbReference type="GO" id="GO:0005737">
    <property type="term" value="C:cytoplasm"/>
    <property type="evidence" value="ECO:0007669"/>
    <property type="project" value="UniProtKB-SubCell"/>
</dbReference>
<dbReference type="PIRSF" id="PIRSF002401">
    <property type="entry name" value="GTP_bd_Obg/CgtA"/>
    <property type="match status" value="1"/>
</dbReference>
<evidence type="ECO:0000256" key="2">
    <source>
        <dbReference type="ARBA" id="ARBA00007699"/>
    </source>
</evidence>
<dbReference type="InterPro" id="IPR027417">
    <property type="entry name" value="P-loop_NTPase"/>
</dbReference>
<evidence type="ECO:0000313" key="15">
    <source>
        <dbReference type="Proteomes" id="UP000294802"/>
    </source>
</evidence>
<feature type="domain" description="OBG-type G" evidence="11">
    <location>
        <begin position="159"/>
        <end position="329"/>
    </location>
</feature>
<dbReference type="InterPro" id="IPR005225">
    <property type="entry name" value="Small_GTP-bd"/>
</dbReference>
<dbReference type="PROSITE" id="PS00905">
    <property type="entry name" value="GTP1_OBG"/>
    <property type="match status" value="1"/>
</dbReference>
<evidence type="ECO:0000256" key="6">
    <source>
        <dbReference type="ARBA" id="ARBA00022801"/>
    </source>
</evidence>
<reference evidence="14 15" key="1">
    <citation type="submission" date="2019-01" db="EMBL/GenBank/DDBJ databases">
        <title>Draft genome sequences of the type strains of six Macrococcus species.</title>
        <authorList>
            <person name="Mazhar S."/>
            <person name="Altermann E."/>
            <person name="Hill C."/>
            <person name="Mcauliffe O."/>
        </authorList>
    </citation>
    <scope>NUCLEOTIDE SEQUENCE [LARGE SCALE GENOMIC DNA]</scope>
    <source>
        <strain evidence="14 15">CCM4815</strain>
    </source>
</reference>
<dbReference type="InterPro" id="IPR036726">
    <property type="entry name" value="GTP1_OBG_dom_sf"/>
</dbReference>
<evidence type="ECO:0000259" key="12">
    <source>
        <dbReference type="PROSITE" id="PS51881"/>
    </source>
</evidence>
<dbReference type="InterPro" id="IPR006074">
    <property type="entry name" value="GTP1-OBG_CS"/>
</dbReference>
<comment type="cofactor">
    <cofactor evidence="1 9">
        <name>Mg(2+)</name>
        <dbReference type="ChEBI" id="CHEBI:18420"/>
    </cofactor>
</comment>
<dbReference type="SUPFAM" id="SSF82051">
    <property type="entry name" value="Obg GTP-binding protein N-terminal domain"/>
    <property type="match status" value="1"/>
</dbReference>
<evidence type="ECO:0000256" key="3">
    <source>
        <dbReference type="ARBA" id="ARBA00022490"/>
    </source>
</evidence>
<feature type="binding site" evidence="9">
    <location>
        <begin position="165"/>
        <end position="172"/>
    </location>
    <ligand>
        <name>GTP</name>
        <dbReference type="ChEBI" id="CHEBI:37565"/>
    </ligand>
</feature>
<protein>
    <recommendedName>
        <fullName evidence="9">GTPase Obg</fullName>
        <ecNumber evidence="9">3.6.5.-</ecNumber>
    </recommendedName>
    <alternativeName>
        <fullName evidence="9">GTP-binding protein Obg</fullName>
    </alternativeName>
</protein>
<dbReference type="InterPro" id="IPR031167">
    <property type="entry name" value="G_OBG"/>
</dbReference>
<dbReference type="GO" id="GO:0042254">
    <property type="term" value="P:ribosome biogenesis"/>
    <property type="evidence" value="ECO:0007669"/>
    <property type="project" value="UniProtKB-UniRule"/>
</dbReference>
<evidence type="ECO:0000256" key="7">
    <source>
        <dbReference type="ARBA" id="ARBA00022842"/>
    </source>
</evidence>
<feature type="binding site" evidence="9">
    <location>
        <position position="192"/>
    </location>
    <ligand>
        <name>Mg(2+)</name>
        <dbReference type="ChEBI" id="CHEBI:18420"/>
    </ligand>
</feature>